<dbReference type="Proteomes" id="UP001057402">
    <property type="component" value="Chromosome 4"/>
</dbReference>
<evidence type="ECO:0000313" key="1">
    <source>
        <dbReference type="EMBL" id="KAI4373955.1"/>
    </source>
</evidence>
<protein>
    <submittedName>
        <fullName evidence="1">Uncharacterized protein</fullName>
    </submittedName>
</protein>
<gene>
    <name evidence="1" type="ORF">MLD38_012012</name>
</gene>
<keyword evidence="2" id="KW-1185">Reference proteome</keyword>
<dbReference type="EMBL" id="CM042883">
    <property type="protein sequence ID" value="KAI4373955.1"/>
    <property type="molecule type" value="Genomic_DNA"/>
</dbReference>
<proteinExistence type="predicted"/>
<organism evidence="1 2">
    <name type="scientific">Melastoma candidum</name>
    <dbReference type="NCBI Taxonomy" id="119954"/>
    <lineage>
        <taxon>Eukaryota</taxon>
        <taxon>Viridiplantae</taxon>
        <taxon>Streptophyta</taxon>
        <taxon>Embryophyta</taxon>
        <taxon>Tracheophyta</taxon>
        <taxon>Spermatophyta</taxon>
        <taxon>Magnoliopsida</taxon>
        <taxon>eudicotyledons</taxon>
        <taxon>Gunneridae</taxon>
        <taxon>Pentapetalae</taxon>
        <taxon>rosids</taxon>
        <taxon>malvids</taxon>
        <taxon>Myrtales</taxon>
        <taxon>Melastomataceae</taxon>
        <taxon>Melastomatoideae</taxon>
        <taxon>Melastomateae</taxon>
        <taxon>Melastoma</taxon>
    </lineage>
</organism>
<comment type="caution">
    <text evidence="1">The sequence shown here is derived from an EMBL/GenBank/DDBJ whole genome shotgun (WGS) entry which is preliminary data.</text>
</comment>
<accession>A0ACB9R5I8</accession>
<evidence type="ECO:0000313" key="2">
    <source>
        <dbReference type="Proteomes" id="UP001057402"/>
    </source>
</evidence>
<sequence length="695" mass="78259">MNPPHPSSAAAALLPFLLLLPHLLTAAAAPPPRPHPLNPLTPDELTLVSSTLTNSSTLTPPFTIHYVGLDDPDKPAVLSYAYSSPKTPAPPRRALVIARASRQNHRILVDLSTATVVEHVIVPNSVGFPTLTFEEQGEANNLPFGEPRFLESLRRRRLKAGEVVCGSFTVGWYGGGGGPKRRRVVRVMCYYKEGTVNVYMRPIEGLSLTVDLDEMRVIGFLDREVVPVPKAQGTDYREAAQDGPPRPKINPIGLVQPNGPSFTVDQHIISWAGWLFHLSFDARAGAIISLASIYDQQTRERRQVMYRGFISELFVPYMDLTEEWYFRTFLDAGEYGFGLCTFPLQPLRDCPENAVFMDGYIAGQDGTPVLMPNVFCVFERYAGDIMWRHTEALIPNITIREVRPEITLVVRTVSSVGNYDYIVDWEFKQSGSINVKVGLTGLLEVRGTKYTNMGQLTDEEYGILLAENTLGARHDHFVTFHLDLDIDEPPNSFVKTTFQTTRVMYPNKSPRKSYWRVVEKTAKTESEARVKLGSGQGDLLIVNPNKKTKVGNQVGYRLIPGSVTRPLLSVDDYPQIRAAFTNYNVWVTPYNKSEKWAGGLFTDESRGEDTLYTWSQRNRRIENKDIVLWYNLGIHHAPYQEDFPLMPTITDGFELRPTNFFESNPVLNVIPPEPVTWSNCSTAKAITMEWYLTSY</sequence>
<name>A0ACB9R5I8_9MYRT</name>
<reference evidence="2" key="1">
    <citation type="journal article" date="2023" name="Front. Plant Sci.">
        <title>Chromosomal-level genome assembly of Melastoma candidum provides insights into trichome evolution.</title>
        <authorList>
            <person name="Zhong Y."/>
            <person name="Wu W."/>
            <person name="Sun C."/>
            <person name="Zou P."/>
            <person name="Liu Y."/>
            <person name="Dai S."/>
            <person name="Zhou R."/>
        </authorList>
    </citation>
    <scope>NUCLEOTIDE SEQUENCE [LARGE SCALE GENOMIC DNA]</scope>
</reference>